<accession>A6ZMN1</accession>
<organism evidence="3 4">
    <name type="scientific">Saccharomyces cerevisiae (strain YJM789)</name>
    <name type="common">Baker's yeast</name>
    <dbReference type="NCBI Taxonomy" id="307796"/>
    <lineage>
        <taxon>Eukaryota</taxon>
        <taxon>Fungi</taxon>
        <taxon>Dikarya</taxon>
        <taxon>Ascomycota</taxon>
        <taxon>Saccharomycotina</taxon>
        <taxon>Saccharomycetes</taxon>
        <taxon>Saccharomycetales</taxon>
        <taxon>Saccharomycetaceae</taxon>
        <taxon>Saccharomyces</taxon>
    </lineage>
</organism>
<feature type="compositionally biased region" description="Acidic residues" evidence="1">
    <location>
        <begin position="535"/>
        <end position="572"/>
    </location>
</feature>
<dbReference type="Pfam" id="PF12550">
    <property type="entry name" value="GCR1_C"/>
    <property type="match status" value="1"/>
</dbReference>
<gene>
    <name evidence="3" type="primary">HOT1</name>
    <name evidence="3" type="ORF">SCY_4347</name>
</gene>
<feature type="compositionally biased region" description="Polar residues" evidence="1">
    <location>
        <begin position="496"/>
        <end position="522"/>
    </location>
</feature>
<feature type="compositionally biased region" description="Polar residues" evidence="1">
    <location>
        <begin position="68"/>
        <end position="88"/>
    </location>
</feature>
<feature type="compositionally biased region" description="Basic and acidic residues" evidence="1">
    <location>
        <begin position="117"/>
        <end position="127"/>
    </location>
</feature>
<feature type="compositionally biased region" description="Polar residues" evidence="1">
    <location>
        <begin position="353"/>
        <end position="369"/>
    </location>
</feature>
<dbReference type="PANTHER" id="PTHR37784">
    <property type="entry name" value="PROTEIN MSN1"/>
    <property type="match status" value="1"/>
</dbReference>
<feature type="compositionally biased region" description="Polar residues" evidence="1">
    <location>
        <begin position="387"/>
        <end position="398"/>
    </location>
</feature>
<feature type="region of interest" description="Disordered" evidence="1">
    <location>
        <begin position="68"/>
        <end position="90"/>
    </location>
</feature>
<dbReference type="InterPro" id="IPR022210">
    <property type="entry name" value="TF_GCR1-like"/>
</dbReference>
<comment type="caution">
    <text evidence="3">The sequence shown here is derived from an EMBL/GenBank/DDBJ whole genome shotgun (WGS) entry which is preliminary data.</text>
</comment>
<dbReference type="GO" id="GO:0060963">
    <property type="term" value="P:positive regulation of ribosomal protein gene transcription by RNA polymerase II"/>
    <property type="evidence" value="ECO:0007669"/>
    <property type="project" value="TreeGrafter"/>
</dbReference>
<feature type="region of interest" description="Disordered" evidence="1">
    <location>
        <begin position="353"/>
        <end position="402"/>
    </location>
</feature>
<dbReference type="OrthoDB" id="428577at2759"/>
<feature type="region of interest" description="Disordered" evidence="1">
    <location>
        <begin position="496"/>
        <end position="610"/>
    </location>
</feature>
<reference evidence="3 4" key="1">
    <citation type="journal article" date="2007" name="Proc. Natl. Acad. Sci. U.S.A.">
        <title>Genome sequencing and comparative analysis of Saccharomyces cerevisiae strain YJM789.</title>
        <authorList>
            <person name="Wei W."/>
            <person name="McCusker J.H."/>
            <person name="Hyman R.W."/>
            <person name="Jones T."/>
            <person name="Ning Y."/>
            <person name="Cao Z."/>
            <person name="Gu Z."/>
            <person name="Bruno D."/>
            <person name="Miranda M."/>
            <person name="Nguyen M."/>
            <person name="Wilhelmy J."/>
            <person name="Komp C."/>
            <person name="Tamse R."/>
            <person name="Wang X."/>
            <person name="Jia P."/>
            <person name="Luedi P."/>
            <person name="Oefner P.J."/>
            <person name="David L."/>
            <person name="Dietrich F.S."/>
            <person name="Li Y."/>
            <person name="Davis R.W."/>
            <person name="Steinmetz L.M."/>
        </authorList>
    </citation>
    <scope>NUCLEOTIDE SEQUENCE [LARGE SCALE GENOMIC DNA]</scope>
    <source>
        <strain evidence="3 4">YJM789</strain>
    </source>
</reference>
<feature type="domain" description="Transcription activator GCR1-like" evidence="2">
    <location>
        <begin position="617"/>
        <end position="694"/>
    </location>
</feature>
<dbReference type="EMBL" id="AAFW02000021">
    <property type="protein sequence ID" value="EDN64105.1"/>
    <property type="molecule type" value="Genomic_DNA"/>
</dbReference>
<sequence>MSGMGIAILCIVRTKIYRITISFDYSTLMSPFFLFLMMPTTLKDGYRMNSQVNEDAIGINLDLSLPTHISPTTGSESASGSNASTLRNDGNALDGGLLRTSAAISASTGTSQPTETIGEKLSNEERVNSNVSASNSTTAGTGRMLSQSLTNDSPSNEISTDQLKIFQRMDEMSARMIEMEESFNKLSNKIAEQNTMVLNLKQDNYKVMNKLNILLKLVAQPSARPSTNNAQNKFAIELLNSISAVSSAYLQKMQNNGSGRQHTADSCTGDSNTHSGINQHRTTNGTIDVNTNTAQLNNQFSNALNTILPDQQHNRNNVSQNTNQSLPNRQLGPVINTQANQNQSQVLIHNTNTHQQVNRSPISFPNASTDKPFKLNPNGIKRRRRNTQSNNNASTNDHASAAQKPISALSPLTNSHNSTTSMNYTNSSIHSGVTSASNSFHDLNSLNNFGTTTALSLPSLALDNASFPPNQNVIPPIINNTQQPLSFSQLINQDSTTSELLPSGKSGVNTNIVNRNRASTLPSYPKPMTVKSNVDDDGYQEDDDDDGDDEGDGRDNEEDSTAEEDEVDDEIETDMKNASINKRRRSLHHKKSNSLNGRRKLHGESATKPNINSDLHYRILKAPTDVKTIWEEYDTGIRGKPSIKHLEAKYGNKWRLNKNKKTFSRRKRLYKFILNGMERGKTAQEMIETLENKRLYKDDEDGEVKKRTIGWLQESLAGI</sequence>
<evidence type="ECO:0000313" key="4">
    <source>
        <dbReference type="Proteomes" id="UP000007060"/>
    </source>
</evidence>
<feature type="region of interest" description="Disordered" evidence="1">
    <location>
        <begin position="255"/>
        <end position="287"/>
    </location>
</feature>
<dbReference type="InterPro" id="IPR052146">
    <property type="entry name" value="HOT1"/>
</dbReference>
<protein>
    <submittedName>
        <fullName evidence="3">High-osmolarity-induced transcription</fullName>
    </submittedName>
</protein>
<feature type="compositionally biased region" description="Low complexity" evidence="1">
    <location>
        <begin position="128"/>
        <end position="143"/>
    </location>
</feature>
<evidence type="ECO:0000256" key="1">
    <source>
        <dbReference type="SAM" id="MobiDB-lite"/>
    </source>
</evidence>
<evidence type="ECO:0000313" key="3">
    <source>
        <dbReference type="EMBL" id="EDN64105.1"/>
    </source>
</evidence>
<feature type="region of interest" description="Disordered" evidence="1">
    <location>
        <begin position="104"/>
        <end position="160"/>
    </location>
</feature>
<evidence type="ECO:0000259" key="2">
    <source>
        <dbReference type="Pfam" id="PF12550"/>
    </source>
</evidence>
<feature type="compositionally biased region" description="Basic residues" evidence="1">
    <location>
        <begin position="581"/>
        <end position="601"/>
    </location>
</feature>
<dbReference type="AlphaFoldDB" id="A6ZMN1"/>
<dbReference type="PANTHER" id="PTHR37784:SF2">
    <property type="entry name" value="HIGH-OSMOLARITY-INDUCED TRANSCRIPTION PROTEIN 1"/>
    <property type="match status" value="1"/>
</dbReference>
<dbReference type="GO" id="GO:0000981">
    <property type="term" value="F:DNA-binding transcription factor activity, RNA polymerase II-specific"/>
    <property type="evidence" value="ECO:0007669"/>
    <property type="project" value="TreeGrafter"/>
</dbReference>
<name>A6ZMN1_YEAS7</name>
<proteinExistence type="predicted"/>
<feature type="compositionally biased region" description="Polar residues" evidence="1">
    <location>
        <begin position="144"/>
        <end position="160"/>
    </location>
</feature>
<dbReference type="HOGENOM" id="CLU_023418_0_0_1"/>
<dbReference type="Proteomes" id="UP000007060">
    <property type="component" value="Unassembled WGS sequence"/>
</dbReference>
<dbReference type="GO" id="GO:0000978">
    <property type="term" value="F:RNA polymerase II cis-regulatory region sequence-specific DNA binding"/>
    <property type="evidence" value="ECO:0007669"/>
    <property type="project" value="TreeGrafter"/>
</dbReference>